<accession>A0AA35MIM8</accession>
<dbReference type="Proteomes" id="UP001160390">
    <property type="component" value="Unassembled WGS sequence"/>
</dbReference>
<proteinExistence type="predicted"/>
<dbReference type="EMBL" id="CABFNP030001297">
    <property type="protein sequence ID" value="CAI6097869.1"/>
    <property type="molecule type" value="Genomic_DNA"/>
</dbReference>
<sequence length="120" mass="14047">MARDGSPFDHDRPATALGLEQGCAACLFHQPRPIAFLMPSYPIDYRRRRAAFRQWNWLRLFISHYGWRSRREQFLPSKEVAWFRIQRMSHFEVLSQTLYDLVTASSIGQFSSGLIALANR</sequence>
<evidence type="ECO:0000313" key="2">
    <source>
        <dbReference type="Proteomes" id="UP001160390"/>
    </source>
</evidence>
<reference evidence="1" key="1">
    <citation type="submission" date="2023-01" db="EMBL/GenBank/DDBJ databases">
        <authorList>
            <person name="Piombo E."/>
        </authorList>
    </citation>
    <scope>NUCLEOTIDE SEQUENCE</scope>
</reference>
<dbReference type="AlphaFoldDB" id="A0AA35MIM8"/>
<name>A0AA35MIM8_9HYPO</name>
<keyword evidence="2" id="KW-1185">Reference proteome</keyword>
<comment type="caution">
    <text evidence="1">The sequence shown here is derived from an EMBL/GenBank/DDBJ whole genome shotgun (WGS) entry which is preliminary data.</text>
</comment>
<protein>
    <submittedName>
        <fullName evidence="1">Uncharacterized protein</fullName>
    </submittedName>
</protein>
<organism evidence="1 2">
    <name type="scientific">Clonostachys chloroleuca</name>
    <dbReference type="NCBI Taxonomy" id="1926264"/>
    <lineage>
        <taxon>Eukaryota</taxon>
        <taxon>Fungi</taxon>
        <taxon>Dikarya</taxon>
        <taxon>Ascomycota</taxon>
        <taxon>Pezizomycotina</taxon>
        <taxon>Sordariomycetes</taxon>
        <taxon>Hypocreomycetidae</taxon>
        <taxon>Hypocreales</taxon>
        <taxon>Bionectriaceae</taxon>
        <taxon>Clonostachys</taxon>
    </lineage>
</organism>
<gene>
    <name evidence="1" type="ORF">CCHLO57077_00005569</name>
</gene>
<evidence type="ECO:0000313" key="1">
    <source>
        <dbReference type="EMBL" id="CAI6097869.1"/>
    </source>
</evidence>